<feature type="transmembrane region" description="Helical" evidence="9">
    <location>
        <begin position="677"/>
        <end position="700"/>
    </location>
</feature>
<keyword evidence="2" id="KW-0813">Transport</keyword>
<dbReference type="GO" id="GO:0140359">
    <property type="term" value="F:ABC-type transporter activity"/>
    <property type="evidence" value="ECO:0007669"/>
    <property type="project" value="InterPro"/>
</dbReference>
<evidence type="ECO:0000256" key="8">
    <source>
        <dbReference type="SAM" id="MobiDB-lite"/>
    </source>
</evidence>
<evidence type="ECO:0000259" key="10">
    <source>
        <dbReference type="PROSITE" id="PS50893"/>
    </source>
</evidence>
<keyword evidence="4" id="KW-0547">Nucleotide-binding</keyword>
<dbReference type="PROSITE" id="PS50893">
    <property type="entry name" value="ABC_TRANSPORTER_2"/>
    <property type="match status" value="1"/>
</dbReference>
<dbReference type="InterPro" id="IPR027417">
    <property type="entry name" value="P-loop_NTPase"/>
</dbReference>
<evidence type="ECO:0000313" key="12">
    <source>
        <dbReference type="Proteomes" id="UP001140217"/>
    </source>
</evidence>
<dbReference type="InterPro" id="IPR017871">
    <property type="entry name" value="ABC_transporter-like_CS"/>
</dbReference>
<evidence type="ECO:0000256" key="9">
    <source>
        <dbReference type="SAM" id="Phobius"/>
    </source>
</evidence>
<evidence type="ECO:0000256" key="6">
    <source>
        <dbReference type="ARBA" id="ARBA00022989"/>
    </source>
</evidence>
<keyword evidence="6 9" id="KW-1133">Transmembrane helix</keyword>
<keyword evidence="12" id="KW-1185">Reference proteome</keyword>
<proteinExistence type="predicted"/>
<feature type="transmembrane region" description="Helical" evidence="9">
    <location>
        <begin position="531"/>
        <end position="555"/>
    </location>
</feature>
<keyword evidence="3 9" id="KW-0812">Transmembrane</keyword>
<comment type="subcellular location">
    <subcellularLocation>
        <location evidence="1">Membrane</location>
        <topology evidence="1">Multi-pass membrane protein</topology>
    </subcellularLocation>
</comment>
<feature type="transmembrane region" description="Helical" evidence="9">
    <location>
        <begin position="487"/>
        <end position="510"/>
    </location>
</feature>
<accession>A0A9W8HDC0</accession>
<gene>
    <name evidence="11" type="ORF">H4R18_002972</name>
</gene>
<comment type="caution">
    <text evidence="11">The sequence shown here is derived from an EMBL/GenBank/DDBJ whole genome shotgun (WGS) entry which is preliminary data.</text>
</comment>
<organism evidence="11 12">
    <name type="scientific">Coemansia javaensis</name>
    <dbReference type="NCBI Taxonomy" id="2761396"/>
    <lineage>
        <taxon>Eukaryota</taxon>
        <taxon>Fungi</taxon>
        <taxon>Fungi incertae sedis</taxon>
        <taxon>Zoopagomycota</taxon>
        <taxon>Kickxellomycotina</taxon>
        <taxon>Kickxellomycetes</taxon>
        <taxon>Kickxellales</taxon>
        <taxon>Kickxellaceae</taxon>
        <taxon>Coemansia</taxon>
    </lineage>
</organism>
<evidence type="ECO:0000256" key="1">
    <source>
        <dbReference type="ARBA" id="ARBA00004141"/>
    </source>
</evidence>
<evidence type="ECO:0000256" key="3">
    <source>
        <dbReference type="ARBA" id="ARBA00022692"/>
    </source>
</evidence>
<dbReference type="GO" id="GO:0016020">
    <property type="term" value="C:membrane"/>
    <property type="evidence" value="ECO:0007669"/>
    <property type="project" value="UniProtKB-SubCell"/>
</dbReference>
<name>A0A9W8HDC0_9FUNG</name>
<dbReference type="Pfam" id="PF01061">
    <property type="entry name" value="ABC2_membrane"/>
    <property type="match status" value="1"/>
</dbReference>
<feature type="compositionally biased region" description="Polar residues" evidence="8">
    <location>
        <begin position="42"/>
        <end position="62"/>
    </location>
</feature>
<dbReference type="AlphaFoldDB" id="A0A9W8HDC0"/>
<feature type="compositionally biased region" description="Low complexity" evidence="8">
    <location>
        <begin position="17"/>
        <end position="27"/>
    </location>
</feature>
<keyword evidence="7 9" id="KW-0472">Membrane</keyword>
<dbReference type="InterPro" id="IPR003439">
    <property type="entry name" value="ABC_transporter-like_ATP-bd"/>
</dbReference>
<dbReference type="InterPro" id="IPR050352">
    <property type="entry name" value="ABCG_transporters"/>
</dbReference>
<dbReference type="GO" id="GO:0016887">
    <property type="term" value="F:ATP hydrolysis activity"/>
    <property type="evidence" value="ECO:0007669"/>
    <property type="project" value="InterPro"/>
</dbReference>
<dbReference type="OrthoDB" id="66620at2759"/>
<feature type="transmembrane region" description="Helical" evidence="9">
    <location>
        <begin position="594"/>
        <end position="616"/>
    </location>
</feature>
<dbReference type="InterPro" id="IPR013525">
    <property type="entry name" value="ABC2_TM"/>
</dbReference>
<dbReference type="Proteomes" id="UP001140217">
    <property type="component" value="Unassembled WGS sequence"/>
</dbReference>
<dbReference type="InterPro" id="IPR003593">
    <property type="entry name" value="AAA+_ATPase"/>
</dbReference>
<dbReference type="PANTHER" id="PTHR48041">
    <property type="entry name" value="ABC TRANSPORTER G FAMILY MEMBER 28"/>
    <property type="match status" value="1"/>
</dbReference>
<protein>
    <recommendedName>
        <fullName evidence="10">ABC transporter domain-containing protein</fullName>
    </recommendedName>
</protein>
<feature type="transmembrane region" description="Helical" evidence="9">
    <location>
        <begin position="567"/>
        <end position="587"/>
    </location>
</feature>
<feature type="domain" description="ABC transporter" evidence="10">
    <location>
        <begin position="80"/>
        <end position="329"/>
    </location>
</feature>
<sequence length="711" mass="77553">MNYGGGVPPAVSVPQRADSIASSSASSGRPYGSTRDFIEQPVSPTDFSEQPVSPTDGYQSTKVPPRTLDSLVGGSLAPLLTWDDITYGVKVKDKEQSRMRTLLHGISGEVYPGEVIGLLGPSGAGKTTLLNILAGRIEGGVVGGRVRFRGHKRVPGVFKRRVAYVEQEDMMFPMLTVEETIMFAAKLRLTDREYTQLQKVERVASVMQQLRLSHVKGSKIGDALSRGVSGGERKRVSIGVGLVTDPDMIVLDEPTSGLDSNSAEMVVELVRDITRTRGIASIMTVHQPNSNMLACFDRVLLLSQGHLVFFGPVAAALDYFESKGFPCPMRQNPADFFIDTMSLNNRSPQDLEASRRRIEALAQSFSEASKAQPVPIHPAPSYGGLYELPLASQGTAVGPGGPGGNGGLRMNESLSWGVSESDDGAAPPERAAWLLELRTLAQRDAITTLRHFTFLSAVGLNTVSVFLLLGLLFYQLGNEVESIQNRIGLFFALTLNSTYGVMSHYLYIYYKAKDIMMSERGSGSYRMTTFYLAKLAVYLPFAVLSSWVYFVGIYFMAGLQPVATKVFSSLALFTVLLVVTLAVTLMVGSFISTYDLASVVAALTVTTWVIFGGHLANAGELLPVIKWMQYISPAFYVYEGMVRTEFTGLELHCKANGGMCMARGDDVVKLYKLDQFTVGQCAIIGTCMAVGYNILAYLSLRWKAKPKYIWI</sequence>
<dbReference type="SMART" id="SM00382">
    <property type="entry name" value="AAA"/>
    <property type="match status" value="1"/>
</dbReference>
<dbReference type="PANTHER" id="PTHR48041:SF122">
    <property type="entry name" value="ABC TRANSPORTER DOMAIN-CONTAINING PROTEIN"/>
    <property type="match status" value="1"/>
</dbReference>
<evidence type="ECO:0000313" key="11">
    <source>
        <dbReference type="EMBL" id="KAJ2781294.1"/>
    </source>
</evidence>
<reference evidence="11" key="1">
    <citation type="submission" date="2022-07" db="EMBL/GenBank/DDBJ databases">
        <title>Phylogenomic reconstructions and comparative analyses of Kickxellomycotina fungi.</title>
        <authorList>
            <person name="Reynolds N.K."/>
            <person name="Stajich J.E."/>
            <person name="Barry K."/>
            <person name="Grigoriev I.V."/>
            <person name="Crous P."/>
            <person name="Smith M.E."/>
        </authorList>
    </citation>
    <scope>NUCLEOTIDE SEQUENCE</scope>
    <source>
        <strain evidence="11">NBRC 105414</strain>
    </source>
</reference>
<dbReference type="Pfam" id="PF19055">
    <property type="entry name" value="ABC2_membrane_7"/>
    <property type="match status" value="1"/>
</dbReference>
<evidence type="ECO:0000256" key="7">
    <source>
        <dbReference type="ARBA" id="ARBA00023136"/>
    </source>
</evidence>
<feature type="transmembrane region" description="Helical" evidence="9">
    <location>
        <begin position="452"/>
        <end position="475"/>
    </location>
</feature>
<dbReference type="SUPFAM" id="SSF52540">
    <property type="entry name" value="P-loop containing nucleoside triphosphate hydrolases"/>
    <property type="match status" value="1"/>
</dbReference>
<dbReference type="EMBL" id="JANBUL010000109">
    <property type="protein sequence ID" value="KAJ2781294.1"/>
    <property type="molecule type" value="Genomic_DNA"/>
</dbReference>
<dbReference type="GO" id="GO:0005524">
    <property type="term" value="F:ATP binding"/>
    <property type="evidence" value="ECO:0007669"/>
    <property type="project" value="UniProtKB-KW"/>
</dbReference>
<evidence type="ECO:0000256" key="5">
    <source>
        <dbReference type="ARBA" id="ARBA00022840"/>
    </source>
</evidence>
<keyword evidence="5" id="KW-0067">ATP-binding</keyword>
<dbReference type="Gene3D" id="3.40.50.300">
    <property type="entry name" value="P-loop containing nucleotide triphosphate hydrolases"/>
    <property type="match status" value="1"/>
</dbReference>
<evidence type="ECO:0000256" key="2">
    <source>
        <dbReference type="ARBA" id="ARBA00022448"/>
    </source>
</evidence>
<dbReference type="Pfam" id="PF00005">
    <property type="entry name" value="ABC_tran"/>
    <property type="match status" value="1"/>
</dbReference>
<evidence type="ECO:0000256" key="4">
    <source>
        <dbReference type="ARBA" id="ARBA00022741"/>
    </source>
</evidence>
<dbReference type="InterPro" id="IPR043926">
    <property type="entry name" value="ABCG_dom"/>
</dbReference>
<feature type="region of interest" description="Disordered" evidence="8">
    <location>
        <begin position="1"/>
        <end position="66"/>
    </location>
</feature>
<dbReference type="PROSITE" id="PS00211">
    <property type="entry name" value="ABC_TRANSPORTER_1"/>
    <property type="match status" value="1"/>
</dbReference>
<dbReference type="CDD" id="cd03213">
    <property type="entry name" value="ABCG_EPDR"/>
    <property type="match status" value="1"/>
</dbReference>